<organism evidence="1 2">
    <name type="scientific">Thalassospira lucentensis</name>
    <dbReference type="NCBI Taxonomy" id="168935"/>
    <lineage>
        <taxon>Bacteria</taxon>
        <taxon>Pseudomonadati</taxon>
        <taxon>Pseudomonadota</taxon>
        <taxon>Alphaproteobacteria</taxon>
        <taxon>Rhodospirillales</taxon>
        <taxon>Thalassospiraceae</taxon>
        <taxon>Thalassospira</taxon>
    </lineage>
</organism>
<comment type="caution">
    <text evidence="1">The sequence shown here is derived from an EMBL/GenBank/DDBJ whole genome shotgun (WGS) entry which is preliminary data.</text>
</comment>
<evidence type="ECO:0000313" key="1">
    <source>
        <dbReference type="EMBL" id="HCW68728.1"/>
    </source>
</evidence>
<accession>A0A3D5NDM5</accession>
<reference evidence="1 2" key="1">
    <citation type="journal article" date="2018" name="Nat. Biotechnol.">
        <title>A standardized bacterial taxonomy based on genome phylogeny substantially revises the tree of life.</title>
        <authorList>
            <person name="Parks D.H."/>
            <person name="Chuvochina M."/>
            <person name="Waite D.W."/>
            <person name="Rinke C."/>
            <person name="Skarshewski A."/>
            <person name="Chaumeil P.A."/>
            <person name="Hugenholtz P."/>
        </authorList>
    </citation>
    <scope>NUCLEOTIDE SEQUENCE [LARGE SCALE GENOMIC DNA]</scope>
    <source>
        <strain evidence="1">UBA9881</strain>
    </source>
</reference>
<proteinExistence type="predicted"/>
<evidence type="ECO:0000313" key="2">
    <source>
        <dbReference type="Proteomes" id="UP000264179"/>
    </source>
</evidence>
<gene>
    <name evidence="1" type="ORF">DHR80_16340</name>
</gene>
<dbReference type="EMBL" id="DPOP01000129">
    <property type="protein sequence ID" value="HCW68728.1"/>
    <property type="molecule type" value="Genomic_DNA"/>
</dbReference>
<sequence>MTSSPLQHVALNIIKGLSLPGFRPAPSPNDISSYLATAPFLMSTTLKQSANATMPFVHIYAPSVQIFAVPPRNIGTCDQVANFLQPRYENLSFMQT</sequence>
<name>A0A3D5NDM5_9PROT</name>
<dbReference type="AlphaFoldDB" id="A0A3D5NDM5"/>
<protein>
    <submittedName>
        <fullName evidence="1">Uncharacterized protein</fullName>
    </submittedName>
</protein>
<dbReference type="Proteomes" id="UP000264179">
    <property type="component" value="Unassembled WGS sequence"/>
</dbReference>